<dbReference type="Gene3D" id="1.10.10.10">
    <property type="entry name" value="Winged helix-like DNA-binding domain superfamily/Winged helix DNA-binding domain"/>
    <property type="match status" value="1"/>
</dbReference>
<organism evidence="2 3">
    <name type="scientific">Aquibium pacificus</name>
    <dbReference type="NCBI Taxonomy" id="3153579"/>
    <lineage>
        <taxon>Bacteria</taxon>
        <taxon>Pseudomonadati</taxon>
        <taxon>Pseudomonadota</taxon>
        <taxon>Alphaproteobacteria</taxon>
        <taxon>Hyphomicrobiales</taxon>
        <taxon>Phyllobacteriaceae</taxon>
        <taxon>Aquibium</taxon>
    </lineage>
</organism>
<sequence>MVIDWCVPFARKVLSRLHEYDDAWPRSAKPGIVISMSTAADGSIVGDASDVRRSEERRAILDVLRTGLWPMTPSDVAAALGKSSGSVKKMMFVMANAGEIRRQSRGLYVLAIPGNLGNSGNPCENSHENQVDDEWQGGYRHDLPR</sequence>
<evidence type="ECO:0000313" key="2">
    <source>
        <dbReference type="EMBL" id="MEX0406821.1"/>
    </source>
</evidence>
<protein>
    <recommendedName>
        <fullName evidence="4">HTH iclR-type domain-containing protein</fullName>
    </recommendedName>
</protein>
<dbReference type="SUPFAM" id="SSF46785">
    <property type="entry name" value="Winged helix' DNA-binding domain"/>
    <property type="match status" value="1"/>
</dbReference>
<evidence type="ECO:0000256" key="1">
    <source>
        <dbReference type="SAM" id="MobiDB-lite"/>
    </source>
</evidence>
<dbReference type="InterPro" id="IPR036390">
    <property type="entry name" value="WH_DNA-bd_sf"/>
</dbReference>
<proteinExistence type="predicted"/>
<name>A0ABV3SJZ6_9HYPH</name>
<dbReference type="RefSeq" id="WP_367954702.1">
    <property type="nucleotide sequence ID" value="NZ_JBDPGJ010000003.1"/>
</dbReference>
<dbReference type="Proteomes" id="UP001556692">
    <property type="component" value="Unassembled WGS sequence"/>
</dbReference>
<reference evidence="2 3" key="1">
    <citation type="submission" date="2024-05" db="EMBL/GenBank/DDBJ databases">
        <authorList>
            <person name="Jiang F."/>
        </authorList>
    </citation>
    <scope>NUCLEOTIDE SEQUENCE [LARGE SCALE GENOMIC DNA]</scope>
    <source>
        <strain evidence="2 3">LZ166</strain>
    </source>
</reference>
<gene>
    <name evidence="2" type="ORF">ABGN05_14230</name>
</gene>
<keyword evidence="3" id="KW-1185">Reference proteome</keyword>
<dbReference type="InterPro" id="IPR036388">
    <property type="entry name" value="WH-like_DNA-bd_sf"/>
</dbReference>
<evidence type="ECO:0008006" key="4">
    <source>
        <dbReference type="Google" id="ProtNLM"/>
    </source>
</evidence>
<evidence type="ECO:0000313" key="3">
    <source>
        <dbReference type="Proteomes" id="UP001556692"/>
    </source>
</evidence>
<comment type="caution">
    <text evidence="2">The sequence shown here is derived from an EMBL/GenBank/DDBJ whole genome shotgun (WGS) entry which is preliminary data.</text>
</comment>
<dbReference type="EMBL" id="JBDPGJ010000003">
    <property type="protein sequence ID" value="MEX0406821.1"/>
    <property type="molecule type" value="Genomic_DNA"/>
</dbReference>
<accession>A0ABV3SJZ6</accession>
<feature type="region of interest" description="Disordered" evidence="1">
    <location>
        <begin position="118"/>
        <end position="145"/>
    </location>
</feature>